<evidence type="ECO:0000313" key="3">
    <source>
        <dbReference type="Proteomes" id="UP000239001"/>
    </source>
</evidence>
<comment type="caution">
    <text evidence="2">The sequence shown here is derived from an EMBL/GenBank/DDBJ whole genome shotgun (WGS) entry which is preliminary data.</text>
</comment>
<keyword evidence="1" id="KW-1133">Transmembrane helix</keyword>
<reference evidence="2 3" key="1">
    <citation type="submission" date="2018-03" db="EMBL/GenBank/DDBJ databases">
        <title>The ancient ancestry and fast evolution of plastids.</title>
        <authorList>
            <person name="Moore K.R."/>
            <person name="Magnabosco C."/>
            <person name="Momper L."/>
            <person name="Gold D.A."/>
            <person name="Bosak T."/>
            <person name="Fournier G.P."/>
        </authorList>
    </citation>
    <scope>NUCLEOTIDE SEQUENCE [LARGE SCALE GENOMIC DNA]</scope>
    <source>
        <strain evidence="2 3">CCALA 016</strain>
    </source>
</reference>
<feature type="transmembrane region" description="Helical" evidence="1">
    <location>
        <begin position="48"/>
        <end position="66"/>
    </location>
</feature>
<evidence type="ECO:0000313" key="2">
    <source>
        <dbReference type="EMBL" id="PSF38335.1"/>
    </source>
</evidence>
<dbReference type="AlphaFoldDB" id="A0A2T1M0Y7"/>
<dbReference type="Proteomes" id="UP000239001">
    <property type="component" value="Unassembled WGS sequence"/>
</dbReference>
<sequence length="120" mass="13721">MYTFLKELNPKDFLISPYNFPMSLILFIIALFVAATLFGWFLSVLRSALSIAFTIAIALLLLKFLFGIEPSEVLRPITRFVQSLGKELKLSQYTSGIDFAQLWYDASQFIQTTWQQLVNG</sequence>
<keyword evidence="3" id="KW-1185">Reference proteome</keyword>
<keyword evidence="1" id="KW-0812">Transmembrane</keyword>
<name>A0A2T1M0Y7_9CHRO</name>
<evidence type="ECO:0000256" key="1">
    <source>
        <dbReference type="SAM" id="Phobius"/>
    </source>
</evidence>
<gene>
    <name evidence="2" type="ORF">C7H19_04900</name>
</gene>
<organism evidence="2 3">
    <name type="scientific">Aphanothece hegewaldii CCALA 016</name>
    <dbReference type="NCBI Taxonomy" id="2107694"/>
    <lineage>
        <taxon>Bacteria</taxon>
        <taxon>Bacillati</taxon>
        <taxon>Cyanobacteriota</taxon>
        <taxon>Cyanophyceae</taxon>
        <taxon>Oscillatoriophycideae</taxon>
        <taxon>Chroococcales</taxon>
        <taxon>Aphanothecaceae</taxon>
        <taxon>Aphanothece</taxon>
    </lineage>
</organism>
<protein>
    <submittedName>
        <fullName evidence="2">Uncharacterized protein</fullName>
    </submittedName>
</protein>
<proteinExistence type="predicted"/>
<reference evidence="2 3" key="2">
    <citation type="submission" date="2018-03" db="EMBL/GenBank/DDBJ databases">
        <authorList>
            <person name="Keele B.F."/>
        </authorList>
    </citation>
    <scope>NUCLEOTIDE SEQUENCE [LARGE SCALE GENOMIC DNA]</scope>
    <source>
        <strain evidence="2 3">CCALA 016</strain>
    </source>
</reference>
<dbReference type="EMBL" id="PXOH01000004">
    <property type="protein sequence ID" value="PSF38335.1"/>
    <property type="molecule type" value="Genomic_DNA"/>
</dbReference>
<feature type="transmembrane region" description="Helical" evidence="1">
    <location>
        <begin position="20"/>
        <end position="42"/>
    </location>
</feature>
<keyword evidence="1" id="KW-0472">Membrane</keyword>
<accession>A0A2T1M0Y7</accession>